<reference evidence="2" key="1">
    <citation type="journal article" date="2023" name="Nat. Plants">
        <title>Single-cell RNA sequencing provides a high-resolution roadmap for understanding the multicellular compartmentation of specialized metabolism.</title>
        <authorList>
            <person name="Sun S."/>
            <person name="Shen X."/>
            <person name="Li Y."/>
            <person name="Li Y."/>
            <person name="Wang S."/>
            <person name="Li R."/>
            <person name="Zhang H."/>
            <person name="Shen G."/>
            <person name="Guo B."/>
            <person name="Wei J."/>
            <person name="Xu J."/>
            <person name="St-Pierre B."/>
            <person name="Chen S."/>
            <person name="Sun C."/>
        </authorList>
    </citation>
    <scope>NUCLEOTIDE SEQUENCE [LARGE SCALE GENOMIC DNA]</scope>
</reference>
<gene>
    <name evidence="1" type="ORF">M9H77_23444</name>
</gene>
<proteinExistence type="predicted"/>
<name>A0ACC0ATR8_CATRO</name>
<evidence type="ECO:0000313" key="1">
    <source>
        <dbReference type="EMBL" id="KAI5664121.1"/>
    </source>
</evidence>
<dbReference type="EMBL" id="CM044705">
    <property type="protein sequence ID" value="KAI5664121.1"/>
    <property type="molecule type" value="Genomic_DNA"/>
</dbReference>
<protein>
    <submittedName>
        <fullName evidence="1">Uncharacterized protein</fullName>
    </submittedName>
</protein>
<dbReference type="Proteomes" id="UP001060085">
    <property type="component" value="Linkage Group LG05"/>
</dbReference>
<keyword evidence="2" id="KW-1185">Reference proteome</keyword>
<evidence type="ECO:0000313" key="2">
    <source>
        <dbReference type="Proteomes" id="UP001060085"/>
    </source>
</evidence>
<comment type="caution">
    <text evidence="1">The sequence shown here is derived from an EMBL/GenBank/DDBJ whole genome shotgun (WGS) entry which is preliminary data.</text>
</comment>
<sequence>MAIEHMLAIQTSSIKCFPYGCFITKVFQFYVLNLVGVGDLIGAGKIYNKHTFKRIGFEKNEKGMLVRSGQDESDENNEDDKGNEGQEPMNINEEESKTEPEEESYREEMRQKKRQERVEEGSSSRSMTQIMDMIASLQASINSQEQKMHKRSLKGYLQRSKISLKTTRVYEDEVIKLNILKIRRIVRDIL</sequence>
<accession>A0ACC0ATR8</accession>
<organism evidence="1 2">
    <name type="scientific">Catharanthus roseus</name>
    <name type="common">Madagascar periwinkle</name>
    <name type="synonym">Vinca rosea</name>
    <dbReference type="NCBI Taxonomy" id="4058"/>
    <lineage>
        <taxon>Eukaryota</taxon>
        <taxon>Viridiplantae</taxon>
        <taxon>Streptophyta</taxon>
        <taxon>Embryophyta</taxon>
        <taxon>Tracheophyta</taxon>
        <taxon>Spermatophyta</taxon>
        <taxon>Magnoliopsida</taxon>
        <taxon>eudicotyledons</taxon>
        <taxon>Gunneridae</taxon>
        <taxon>Pentapetalae</taxon>
        <taxon>asterids</taxon>
        <taxon>lamiids</taxon>
        <taxon>Gentianales</taxon>
        <taxon>Apocynaceae</taxon>
        <taxon>Rauvolfioideae</taxon>
        <taxon>Vinceae</taxon>
        <taxon>Catharanthinae</taxon>
        <taxon>Catharanthus</taxon>
    </lineage>
</organism>